<name>A0A3Q3X491_MOLML</name>
<accession>A0A3Q3X491</accession>
<feature type="transmembrane region" description="Helical" evidence="1">
    <location>
        <begin position="116"/>
        <end position="135"/>
    </location>
</feature>
<keyword evidence="4" id="KW-1185">Reference proteome</keyword>
<dbReference type="Gene3D" id="2.40.128.20">
    <property type="match status" value="1"/>
</dbReference>
<dbReference type="InterPro" id="IPR012674">
    <property type="entry name" value="Calycin"/>
</dbReference>
<evidence type="ECO:0000256" key="2">
    <source>
        <dbReference type="SAM" id="SignalP"/>
    </source>
</evidence>
<reference evidence="3" key="2">
    <citation type="submission" date="2025-09" db="UniProtKB">
        <authorList>
            <consortium name="Ensembl"/>
        </authorList>
    </citation>
    <scope>IDENTIFICATION</scope>
</reference>
<reference evidence="3" key="1">
    <citation type="submission" date="2025-08" db="UniProtKB">
        <authorList>
            <consortium name="Ensembl"/>
        </authorList>
    </citation>
    <scope>IDENTIFICATION</scope>
</reference>
<evidence type="ECO:0008006" key="5">
    <source>
        <dbReference type="Google" id="ProtNLM"/>
    </source>
</evidence>
<keyword evidence="1" id="KW-0812">Transmembrane</keyword>
<dbReference type="AlphaFoldDB" id="A0A3Q3X491"/>
<keyword evidence="2" id="KW-0732">Signal</keyword>
<proteinExistence type="predicted"/>
<dbReference type="Ensembl" id="ENSMMOT00000023281.1">
    <property type="protein sequence ID" value="ENSMMOP00000022900.1"/>
    <property type="gene ID" value="ENSMMOG00000017017.1"/>
</dbReference>
<protein>
    <recommendedName>
        <fullName evidence="5">Apolipoprotein M</fullName>
    </recommendedName>
</protein>
<dbReference type="Proteomes" id="UP000261620">
    <property type="component" value="Unplaced"/>
</dbReference>
<organism evidence="3 4">
    <name type="scientific">Mola mola</name>
    <name type="common">Ocean sunfish</name>
    <name type="synonym">Tetraodon mola</name>
    <dbReference type="NCBI Taxonomy" id="94237"/>
    <lineage>
        <taxon>Eukaryota</taxon>
        <taxon>Metazoa</taxon>
        <taxon>Chordata</taxon>
        <taxon>Craniata</taxon>
        <taxon>Vertebrata</taxon>
        <taxon>Euteleostomi</taxon>
        <taxon>Actinopterygii</taxon>
        <taxon>Neopterygii</taxon>
        <taxon>Teleostei</taxon>
        <taxon>Neoteleostei</taxon>
        <taxon>Acanthomorphata</taxon>
        <taxon>Eupercaria</taxon>
        <taxon>Tetraodontiformes</taxon>
        <taxon>Molidae</taxon>
        <taxon>Mola</taxon>
    </lineage>
</organism>
<feature type="signal peptide" evidence="2">
    <location>
        <begin position="1"/>
        <end position="22"/>
    </location>
</feature>
<keyword evidence="1" id="KW-0472">Membrane</keyword>
<evidence type="ECO:0000313" key="4">
    <source>
        <dbReference type="Proteomes" id="UP000261620"/>
    </source>
</evidence>
<sequence>MSRVRTVKRAALLLLLLAAVAALGSEAAPGPDCDGLNKTLPAARLHDVSILGDWVLVWSVSDEPGSVELLTNLTSSHVELRLLEDNHTVSYTERNLDRSCNRYYNNMTMSPDSQCVVVVIVVVVIVAVVIVNGSVDHISVLADVVFFESCPDCLHMDYRGSVGHYLVIYRREGRHRDVEQLQASHNDHGKLATCLGLPHHTPFVYDGAAGQFLNKFILSALVAPLEMTLSAQICLQHVIGRSEILPSQSESS</sequence>
<keyword evidence="1" id="KW-1133">Transmembrane helix</keyword>
<feature type="chain" id="PRO_5018571045" description="Apolipoprotein M" evidence="2">
    <location>
        <begin position="23"/>
        <end position="252"/>
    </location>
</feature>
<evidence type="ECO:0000313" key="3">
    <source>
        <dbReference type="Ensembl" id="ENSMMOP00000022900.1"/>
    </source>
</evidence>
<evidence type="ECO:0000256" key="1">
    <source>
        <dbReference type="SAM" id="Phobius"/>
    </source>
</evidence>